<dbReference type="Proteomes" id="UP001250698">
    <property type="component" value="Unassembled WGS sequence"/>
</dbReference>
<sequence length="194" mass="20866">MLRTPLPVSVLLLSGLFACAAFSSAHAQTQPTATAQPAAQLKDGAFRREGKTFRLQAGQVFTLTAPVRFANGLTLRPDGIMVSKNGNRQLLENGKAINMQGDVVLYRDDMMTPEAITRHDEQTTGAAGTTTITIPAAVNLSALSAELQRTAQRFEQLRQLSQLLNQRTSAAAAGTTPPPALESQIRELSQQLRP</sequence>
<proteinExistence type="predicted"/>
<keyword evidence="6" id="KW-1185">Reference proteome</keyword>
<name>A0ABU3TI00_9BACT</name>
<comment type="caution">
    <text evidence="5">The sequence shown here is derived from an EMBL/GenBank/DDBJ whole genome shotgun (WGS) entry which is preliminary data.</text>
</comment>
<evidence type="ECO:0000313" key="6">
    <source>
        <dbReference type="Proteomes" id="UP001250698"/>
    </source>
</evidence>
<feature type="chain" id="PRO_5045135812" evidence="3">
    <location>
        <begin position="28"/>
        <end position="194"/>
    </location>
</feature>
<feature type="coiled-coil region" evidence="1">
    <location>
        <begin position="140"/>
        <end position="167"/>
    </location>
</feature>
<dbReference type="Pfam" id="PF20606">
    <property type="entry name" value="DUF6799"/>
    <property type="match status" value="1"/>
</dbReference>
<keyword evidence="1" id="KW-0175">Coiled coil</keyword>
<evidence type="ECO:0000256" key="2">
    <source>
        <dbReference type="SAM" id="MobiDB-lite"/>
    </source>
</evidence>
<dbReference type="PROSITE" id="PS51257">
    <property type="entry name" value="PROKAR_LIPOPROTEIN"/>
    <property type="match status" value="1"/>
</dbReference>
<keyword evidence="3" id="KW-0732">Signal</keyword>
<feature type="signal peptide" evidence="3">
    <location>
        <begin position="1"/>
        <end position="27"/>
    </location>
</feature>
<evidence type="ECO:0000259" key="4">
    <source>
        <dbReference type="Pfam" id="PF20606"/>
    </source>
</evidence>
<dbReference type="RefSeq" id="WP_315998336.1">
    <property type="nucleotide sequence ID" value="NZ_JAWDJT010000006.1"/>
</dbReference>
<evidence type="ECO:0000313" key="5">
    <source>
        <dbReference type="EMBL" id="MDU0370860.1"/>
    </source>
</evidence>
<dbReference type="EMBL" id="JAWDJT010000006">
    <property type="protein sequence ID" value="MDU0370860.1"/>
    <property type="molecule type" value="Genomic_DNA"/>
</dbReference>
<reference evidence="5 6" key="1">
    <citation type="submission" date="2023-10" db="EMBL/GenBank/DDBJ databases">
        <title>Hymenobacter endophyticus sp. nov., an isolate from the leaf tissues of wheat.</title>
        <authorList>
            <person name="Dai Y."/>
        </authorList>
    </citation>
    <scope>NUCLEOTIDE SEQUENCE [LARGE SCALE GENOMIC DNA]</scope>
    <source>
        <strain evidence="5 6">ZK17L-C2</strain>
    </source>
</reference>
<gene>
    <name evidence="5" type="ORF">ROI90_10680</name>
</gene>
<evidence type="ECO:0000256" key="3">
    <source>
        <dbReference type="SAM" id="SignalP"/>
    </source>
</evidence>
<dbReference type="InterPro" id="IPR046478">
    <property type="entry name" value="DUF6799"/>
</dbReference>
<feature type="region of interest" description="Disordered" evidence="2">
    <location>
        <begin position="168"/>
        <end position="194"/>
    </location>
</feature>
<organism evidence="5 6">
    <name type="scientific">Hymenobacter endophyticus</name>
    <dbReference type="NCBI Taxonomy" id="3076335"/>
    <lineage>
        <taxon>Bacteria</taxon>
        <taxon>Pseudomonadati</taxon>
        <taxon>Bacteroidota</taxon>
        <taxon>Cytophagia</taxon>
        <taxon>Cytophagales</taxon>
        <taxon>Hymenobacteraceae</taxon>
        <taxon>Hymenobacter</taxon>
    </lineage>
</organism>
<protein>
    <submittedName>
        <fullName evidence="5">DUF6799 domain-containing protein</fullName>
    </submittedName>
</protein>
<accession>A0ABU3TI00</accession>
<evidence type="ECO:0000256" key="1">
    <source>
        <dbReference type="SAM" id="Coils"/>
    </source>
</evidence>
<feature type="domain" description="DUF6799" evidence="4">
    <location>
        <begin position="42"/>
        <end position="103"/>
    </location>
</feature>